<accession>A0AAD6S0C0</accession>
<name>A0AAD6S0C0_9AGAR</name>
<comment type="caution">
    <text evidence="3">The sequence shown here is derived from an EMBL/GenBank/DDBJ whole genome shotgun (WGS) entry which is preliminary data.</text>
</comment>
<feature type="transmembrane region" description="Helical" evidence="2">
    <location>
        <begin position="66"/>
        <end position="87"/>
    </location>
</feature>
<evidence type="ECO:0000256" key="2">
    <source>
        <dbReference type="SAM" id="Phobius"/>
    </source>
</evidence>
<feature type="region of interest" description="Disordered" evidence="1">
    <location>
        <begin position="30"/>
        <end position="54"/>
    </location>
</feature>
<sequence length="130" mass="14030">MSSILACGSRIMLSPSPLVTPIERLLPGPAPGVNTTAMLTKSPKPPAPSSSNVPPVARRAARVRTCILNGFLWLIGTFAVTNCLLTAHSFCRCFDNIVLSSTDWRTDVPKCIISPPPRLKYVTSSSRFAF</sequence>
<evidence type="ECO:0000256" key="1">
    <source>
        <dbReference type="SAM" id="MobiDB-lite"/>
    </source>
</evidence>
<evidence type="ECO:0000313" key="3">
    <source>
        <dbReference type="EMBL" id="KAJ7017590.1"/>
    </source>
</evidence>
<keyword evidence="4" id="KW-1185">Reference proteome</keyword>
<keyword evidence="2" id="KW-1133">Transmembrane helix</keyword>
<dbReference type="EMBL" id="JARJCM010000395">
    <property type="protein sequence ID" value="KAJ7017590.1"/>
    <property type="molecule type" value="Genomic_DNA"/>
</dbReference>
<reference evidence="3" key="1">
    <citation type="submission" date="2023-03" db="EMBL/GenBank/DDBJ databases">
        <title>Massive genome expansion in bonnet fungi (Mycena s.s.) driven by repeated elements and novel gene families across ecological guilds.</title>
        <authorList>
            <consortium name="Lawrence Berkeley National Laboratory"/>
            <person name="Harder C.B."/>
            <person name="Miyauchi S."/>
            <person name="Viragh M."/>
            <person name="Kuo A."/>
            <person name="Thoen E."/>
            <person name="Andreopoulos B."/>
            <person name="Lu D."/>
            <person name="Skrede I."/>
            <person name="Drula E."/>
            <person name="Henrissat B."/>
            <person name="Morin E."/>
            <person name="Kohler A."/>
            <person name="Barry K."/>
            <person name="LaButti K."/>
            <person name="Morin E."/>
            <person name="Salamov A."/>
            <person name="Lipzen A."/>
            <person name="Mereny Z."/>
            <person name="Hegedus B."/>
            <person name="Baldrian P."/>
            <person name="Stursova M."/>
            <person name="Weitz H."/>
            <person name="Taylor A."/>
            <person name="Grigoriev I.V."/>
            <person name="Nagy L.G."/>
            <person name="Martin F."/>
            <person name="Kauserud H."/>
        </authorList>
    </citation>
    <scope>NUCLEOTIDE SEQUENCE</scope>
    <source>
        <strain evidence="3">CBHHK200</strain>
    </source>
</reference>
<keyword evidence="2" id="KW-0472">Membrane</keyword>
<evidence type="ECO:0000313" key="4">
    <source>
        <dbReference type="Proteomes" id="UP001218188"/>
    </source>
</evidence>
<keyword evidence="2" id="KW-0812">Transmembrane</keyword>
<protein>
    <submittedName>
        <fullName evidence="3">Uncharacterized protein</fullName>
    </submittedName>
</protein>
<dbReference type="Proteomes" id="UP001218188">
    <property type="component" value="Unassembled WGS sequence"/>
</dbReference>
<dbReference type="AlphaFoldDB" id="A0AAD6S0C0"/>
<proteinExistence type="predicted"/>
<gene>
    <name evidence="3" type="ORF">C8F04DRAFT_1200291</name>
</gene>
<organism evidence="3 4">
    <name type="scientific">Mycena alexandri</name>
    <dbReference type="NCBI Taxonomy" id="1745969"/>
    <lineage>
        <taxon>Eukaryota</taxon>
        <taxon>Fungi</taxon>
        <taxon>Dikarya</taxon>
        <taxon>Basidiomycota</taxon>
        <taxon>Agaricomycotina</taxon>
        <taxon>Agaricomycetes</taxon>
        <taxon>Agaricomycetidae</taxon>
        <taxon>Agaricales</taxon>
        <taxon>Marasmiineae</taxon>
        <taxon>Mycenaceae</taxon>
        <taxon>Mycena</taxon>
    </lineage>
</organism>